<evidence type="ECO:0000313" key="2">
    <source>
        <dbReference type="EMBL" id="CAA9301885.1"/>
    </source>
</evidence>
<accession>A0A6J4KD50</accession>
<dbReference type="AlphaFoldDB" id="A0A6J4KD50"/>
<evidence type="ECO:0000256" key="1">
    <source>
        <dbReference type="SAM" id="MobiDB-lite"/>
    </source>
</evidence>
<feature type="region of interest" description="Disordered" evidence="1">
    <location>
        <begin position="1"/>
        <end position="124"/>
    </location>
</feature>
<feature type="compositionally biased region" description="Polar residues" evidence="1">
    <location>
        <begin position="1"/>
        <end position="13"/>
    </location>
</feature>
<feature type="compositionally biased region" description="Polar residues" evidence="1">
    <location>
        <begin position="84"/>
        <end position="93"/>
    </location>
</feature>
<feature type="compositionally biased region" description="Basic residues" evidence="1">
    <location>
        <begin position="67"/>
        <end position="78"/>
    </location>
</feature>
<proteinExistence type="predicted"/>
<feature type="compositionally biased region" description="Low complexity" evidence="1">
    <location>
        <begin position="32"/>
        <end position="61"/>
    </location>
</feature>
<dbReference type="EMBL" id="CADCTU010000195">
    <property type="protein sequence ID" value="CAA9301885.1"/>
    <property type="molecule type" value="Genomic_DNA"/>
</dbReference>
<reference evidence="2" key="1">
    <citation type="submission" date="2020-02" db="EMBL/GenBank/DDBJ databases">
        <authorList>
            <person name="Meier V. D."/>
        </authorList>
    </citation>
    <scope>NUCLEOTIDE SEQUENCE</scope>
    <source>
        <strain evidence="2">AVDCRST_MAG11</strain>
    </source>
</reference>
<feature type="compositionally biased region" description="Low complexity" evidence="1">
    <location>
        <begin position="94"/>
        <end position="113"/>
    </location>
</feature>
<name>A0A6J4KD50_9BACT</name>
<feature type="non-terminal residue" evidence="2">
    <location>
        <position position="1"/>
    </location>
</feature>
<feature type="non-terminal residue" evidence="2">
    <location>
        <position position="124"/>
    </location>
</feature>
<organism evidence="2">
    <name type="scientific">uncultured Gemmatimonadaceae bacterium</name>
    <dbReference type="NCBI Taxonomy" id="246130"/>
    <lineage>
        <taxon>Bacteria</taxon>
        <taxon>Pseudomonadati</taxon>
        <taxon>Gemmatimonadota</taxon>
        <taxon>Gemmatimonadia</taxon>
        <taxon>Gemmatimonadales</taxon>
        <taxon>Gemmatimonadaceae</taxon>
        <taxon>environmental samples</taxon>
    </lineage>
</organism>
<sequence>TPTATSSRGSPTGPSEARTGSSRSDSAEASRSRLRSGSGRSTRATPSSSWSTSRRGRSPSCRSPPPSRRRPARRRPCCRRWASWKTTPTPWSATLSSSRGSTPGSSASTTWASRGCPTARRTSR</sequence>
<protein>
    <submittedName>
        <fullName evidence="2">Uncharacterized protein</fullName>
    </submittedName>
</protein>
<gene>
    <name evidence="2" type="ORF">AVDCRST_MAG11-892</name>
</gene>